<dbReference type="SUPFAM" id="SSF158472">
    <property type="entry name" value="HAMP domain-like"/>
    <property type="match status" value="1"/>
</dbReference>
<keyword evidence="3" id="KW-0488">Methylation</keyword>
<dbReference type="InterPro" id="IPR051310">
    <property type="entry name" value="MCP_chemotaxis"/>
</dbReference>
<dbReference type="Pfam" id="PF18575">
    <property type="entry name" value="HAMP_N3"/>
    <property type="match status" value="1"/>
</dbReference>
<dbReference type="PROSITE" id="PS50111">
    <property type="entry name" value="CHEMOTAXIS_TRANSDUC_2"/>
    <property type="match status" value="1"/>
</dbReference>
<evidence type="ECO:0000313" key="16">
    <source>
        <dbReference type="Proteomes" id="UP000198706"/>
    </source>
</evidence>
<dbReference type="Pfam" id="PF12729">
    <property type="entry name" value="4HB_MCP_1"/>
    <property type="match status" value="1"/>
</dbReference>
<feature type="region of interest" description="Disordered" evidence="11">
    <location>
        <begin position="590"/>
        <end position="614"/>
    </location>
</feature>
<dbReference type="CDD" id="cd17528">
    <property type="entry name" value="HAMP_III"/>
    <property type="match status" value="1"/>
</dbReference>
<dbReference type="Proteomes" id="UP000198706">
    <property type="component" value="Unassembled WGS sequence"/>
</dbReference>
<dbReference type="PANTHER" id="PTHR43531">
    <property type="entry name" value="PROTEIN ICFG"/>
    <property type="match status" value="1"/>
</dbReference>
<dbReference type="CDD" id="cd17527">
    <property type="entry name" value="HAMP_II"/>
    <property type="match status" value="1"/>
</dbReference>
<dbReference type="Pfam" id="PF00672">
    <property type="entry name" value="HAMP"/>
    <property type="match status" value="1"/>
</dbReference>
<comment type="subcellular location">
    <subcellularLocation>
        <location evidence="1">Cell membrane</location>
        <topology evidence="1">Multi-pass membrane protein</topology>
    </subcellularLocation>
</comment>
<dbReference type="PRINTS" id="PR00260">
    <property type="entry name" value="CHEMTRNSDUCR"/>
</dbReference>
<name>A0A1G9H6Q2_9PSED</name>
<dbReference type="InterPro" id="IPR035965">
    <property type="entry name" value="PAS-like_dom_sf"/>
</dbReference>
<evidence type="ECO:0000313" key="15">
    <source>
        <dbReference type="EMBL" id="SDL08631.1"/>
    </source>
</evidence>
<sequence>MKNMRIGIRLVLGFASILVLMALLAWNGISRLQHTREDLDEIVNLRMQRVMQVATLRNQMNIVARATRNTLLTDDSARIRLETDRVLAARTEFTKVLDAMSDSVTTDEAKALSGDIRTHFEAAVPLVDRALRFSESGRNTEAVDLLMNEVAPVQESLFKALDAMLAYQQRKTGEAVAQAEANHNAGVRMTLILLGVAVALGSLVAVLITRSIVRPLAESMQVANRLAAGDLAADIVIDRRDETGQLQTAIQGVSASLQSLIAEMNRMSAEHDRGDIDVRVDTERFQGAYRAMAEGVNTMVEGHIAVKKKAMACIAAFGEGDFDAPLERFPGKKAFINEVIERTRQQLKDAAAAAAVATTIRTTLDNASVNVMMADNDGIIRYMNKATEALMRQSEANFRKLLPQFRADQIIGTNFDAFHKNPSHQRNLLSHLRGTHVAQISVGGLTFRLSASPIYDLAGTRLGTVLEWIDRTAEVAAEQEIGQVVAAAAAGDFSARVAEENKTGFYQLVAEGMNRIVGTSENALADVQRVLAGLERGDLTQVIENVYQGAFDGLKHSVNATIHTLSGIIGDVRGAADSLSSASEQVSATAQSLSQASSEQAASVEETSASMEQMSASVEQNTENARVTDGMASGAARQASEGGEAVKDTVAAMKSIAEKIGIIDDIAYQTNLLALNAAIEAARAGEHGKGFAVVAAEVRKLAERSQVAAQEIGEVAKGSVALAERAGSLLDDMLPSIAKTSDLVQEIAAASSEQSSGVGQINMAMNQLSQITQQNASSSEELAATAEEMSGQAEQLQRLMAFFTLDEPSGDTRRPHATAPVAERALGGAVPRRPATAIPAGFTVFEE</sequence>
<feature type="domain" description="HAMP" evidence="14">
    <location>
        <begin position="518"/>
        <end position="570"/>
    </location>
</feature>
<accession>A0A1G9H6Q2</accession>
<gene>
    <name evidence="15" type="ORF">SAMN05216186_114126</name>
</gene>
<dbReference type="GO" id="GO:0007165">
    <property type="term" value="P:signal transduction"/>
    <property type="evidence" value="ECO:0007669"/>
    <property type="project" value="UniProtKB-KW"/>
</dbReference>
<dbReference type="Gene3D" id="1.10.287.950">
    <property type="entry name" value="Methyl-accepting chemotaxis protein"/>
    <property type="match status" value="1"/>
</dbReference>
<keyword evidence="6 12" id="KW-1133">Transmembrane helix</keyword>
<feature type="transmembrane region" description="Helical" evidence="12">
    <location>
        <begin position="191"/>
        <end position="213"/>
    </location>
</feature>
<dbReference type="InterPro" id="IPR004090">
    <property type="entry name" value="Chemotax_Me-accpt_rcpt"/>
</dbReference>
<evidence type="ECO:0000256" key="10">
    <source>
        <dbReference type="PROSITE-ProRule" id="PRU00284"/>
    </source>
</evidence>
<evidence type="ECO:0000256" key="12">
    <source>
        <dbReference type="SAM" id="Phobius"/>
    </source>
</evidence>
<keyword evidence="2" id="KW-1003">Cell membrane</keyword>
<dbReference type="CDD" id="cd19411">
    <property type="entry name" value="MCP2201-like_sensor"/>
    <property type="match status" value="1"/>
</dbReference>
<dbReference type="SMART" id="SM00283">
    <property type="entry name" value="MA"/>
    <property type="match status" value="1"/>
</dbReference>
<dbReference type="InterPro" id="IPR041395">
    <property type="entry name" value="McpB_HAMP_3rd"/>
</dbReference>
<evidence type="ECO:0000256" key="6">
    <source>
        <dbReference type="ARBA" id="ARBA00022989"/>
    </source>
</evidence>
<dbReference type="CDD" id="cd06225">
    <property type="entry name" value="HAMP"/>
    <property type="match status" value="1"/>
</dbReference>
<evidence type="ECO:0000256" key="4">
    <source>
        <dbReference type="ARBA" id="ARBA00022500"/>
    </source>
</evidence>
<evidence type="ECO:0000256" key="3">
    <source>
        <dbReference type="ARBA" id="ARBA00022481"/>
    </source>
</evidence>
<dbReference type="Pfam" id="PF18947">
    <property type="entry name" value="HAMP_2"/>
    <property type="match status" value="1"/>
</dbReference>
<feature type="domain" description="Methyl-accepting transducer" evidence="13">
    <location>
        <begin position="575"/>
        <end position="790"/>
    </location>
</feature>
<dbReference type="Gene3D" id="1.20.120.1530">
    <property type="match status" value="1"/>
</dbReference>
<evidence type="ECO:0000256" key="9">
    <source>
        <dbReference type="ARBA" id="ARBA00029447"/>
    </source>
</evidence>
<evidence type="ECO:0000256" key="2">
    <source>
        <dbReference type="ARBA" id="ARBA00022475"/>
    </source>
</evidence>
<keyword evidence="4" id="KW-0145">Chemotaxis</keyword>
<dbReference type="SUPFAM" id="SSF55785">
    <property type="entry name" value="PYP-like sensor domain (PAS domain)"/>
    <property type="match status" value="1"/>
</dbReference>
<feature type="domain" description="HAMP" evidence="14">
    <location>
        <begin position="210"/>
        <end position="262"/>
    </location>
</feature>
<dbReference type="InterPro" id="IPR003660">
    <property type="entry name" value="HAMP_dom"/>
</dbReference>
<evidence type="ECO:0000256" key="7">
    <source>
        <dbReference type="ARBA" id="ARBA00023136"/>
    </source>
</evidence>
<proteinExistence type="inferred from homology"/>
<dbReference type="InterPro" id="IPR004089">
    <property type="entry name" value="MCPsignal_dom"/>
</dbReference>
<dbReference type="PROSITE" id="PS50885">
    <property type="entry name" value="HAMP"/>
    <property type="match status" value="2"/>
</dbReference>
<dbReference type="SUPFAM" id="SSF58104">
    <property type="entry name" value="Methyl-accepting chemotaxis protein (MCP) signaling domain"/>
    <property type="match status" value="1"/>
</dbReference>
<dbReference type="InterPro" id="IPR047347">
    <property type="entry name" value="YvaQ-like_sensor"/>
</dbReference>
<dbReference type="GO" id="GO:0005886">
    <property type="term" value="C:plasma membrane"/>
    <property type="evidence" value="ECO:0007669"/>
    <property type="project" value="UniProtKB-SubCell"/>
</dbReference>
<dbReference type="Gene3D" id="3.30.450.20">
    <property type="entry name" value="PAS domain"/>
    <property type="match status" value="1"/>
</dbReference>
<comment type="similarity">
    <text evidence="9">Belongs to the methyl-accepting chemotaxis (MCP) protein family.</text>
</comment>
<dbReference type="PANTHER" id="PTHR43531:SF11">
    <property type="entry name" value="METHYL-ACCEPTING CHEMOTAXIS PROTEIN 3"/>
    <property type="match status" value="1"/>
</dbReference>
<dbReference type="AlphaFoldDB" id="A0A1G9H6Q2"/>
<dbReference type="InterPro" id="IPR024478">
    <property type="entry name" value="HlyB_4HB_MCP"/>
</dbReference>
<evidence type="ECO:0000256" key="5">
    <source>
        <dbReference type="ARBA" id="ARBA00022692"/>
    </source>
</evidence>
<dbReference type="SMART" id="SM00304">
    <property type="entry name" value="HAMP"/>
    <property type="match status" value="2"/>
</dbReference>
<evidence type="ECO:0000259" key="13">
    <source>
        <dbReference type="PROSITE" id="PS50111"/>
    </source>
</evidence>
<organism evidence="15 16">
    <name type="scientific">Pseudomonas indica</name>
    <dbReference type="NCBI Taxonomy" id="137658"/>
    <lineage>
        <taxon>Bacteria</taxon>
        <taxon>Pseudomonadati</taxon>
        <taxon>Pseudomonadota</taxon>
        <taxon>Gammaproteobacteria</taxon>
        <taxon>Pseudomonadales</taxon>
        <taxon>Pseudomonadaceae</taxon>
        <taxon>Pseudomonas</taxon>
    </lineage>
</organism>
<feature type="transmembrane region" description="Helical" evidence="12">
    <location>
        <begin position="6"/>
        <end position="26"/>
    </location>
</feature>
<keyword evidence="7 12" id="KW-0472">Membrane</keyword>
<keyword evidence="16" id="KW-1185">Reference proteome</keyword>
<reference evidence="15 16" key="1">
    <citation type="submission" date="2016-10" db="EMBL/GenBank/DDBJ databases">
        <authorList>
            <person name="de Groot N.N."/>
        </authorList>
    </citation>
    <scope>NUCLEOTIDE SEQUENCE [LARGE SCALE GENOMIC DNA]</scope>
    <source>
        <strain evidence="15 16">JCM 21544</strain>
    </source>
</reference>
<dbReference type="CDD" id="cd11386">
    <property type="entry name" value="MCP_signal"/>
    <property type="match status" value="1"/>
</dbReference>
<dbReference type="Pfam" id="PF00015">
    <property type="entry name" value="MCPsignal"/>
    <property type="match status" value="1"/>
</dbReference>
<keyword evidence="5 12" id="KW-0812">Transmembrane</keyword>
<keyword evidence="8 10" id="KW-0807">Transducer</keyword>
<dbReference type="FunFam" id="1.10.287.950:FF:000001">
    <property type="entry name" value="Methyl-accepting chemotaxis sensory transducer"/>
    <property type="match status" value="1"/>
</dbReference>
<dbReference type="GO" id="GO:0004888">
    <property type="term" value="F:transmembrane signaling receptor activity"/>
    <property type="evidence" value="ECO:0007669"/>
    <property type="project" value="InterPro"/>
</dbReference>
<feature type="compositionally biased region" description="Low complexity" evidence="11">
    <location>
        <begin position="590"/>
        <end position="610"/>
    </location>
</feature>
<evidence type="ECO:0000256" key="8">
    <source>
        <dbReference type="ARBA" id="ARBA00023224"/>
    </source>
</evidence>
<evidence type="ECO:0000256" key="1">
    <source>
        <dbReference type="ARBA" id="ARBA00004651"/>
    </source>
</evidence>
<dbReference type="STRING" id="137658.SAMN05216186_114126"/>
<dbReference type="GO" id="GO:0006935">
    <property type="term" value="P:chemotaxis"/>
    <property type="evidence" value="ECO:0007669"/>
    <property type="project" value="UniProtKB-KW"/>
</dbReference>
<protein>
    <submittedName>
        <fullName evidence="15">Methyl-accepting chemotaxis protein</fullName>
    </submittedName>
</protein>
<evidence type="ECO:0000259" key="14">
    <source>
        <dbReference type="PROSITE" id="PS50885"/>
    </source>
</evidence>
<dbReference type="EMBL" id="FNFD01000014">
    <property type="protein sequence ID" value="SDL08631.1"/>
    <property type="molecule type" value="Genomic_DNA"/>
</dbReference>
<dbReference type="FunFam" id="3.30.450.20:FF:000075">
    <property type="entry name" value="Methyl-accepting chemotaxis protein"/>
    <property type="match status" value="1"/>
</dbReference>
<evidence type="ECO:0000256" key="11">
    <source>
        <dbReference type="SAM" id="MobiDB-lite"/>
    </source>
</evidence>